<keyword evidence="4" id="KW-0677">Repeat</keyword>
<feature type="domain" description="Small-subunit processome Utp12" evidence="7">
    <location>
        <begin position="761"/>
        <end position="866"/>
    </location>
</feature>
<dbReference type="PROSITE" id="PS50082">
    <property type="entry name" value="WD_REPEATS_2"/>
    <property type="match status" value="3"/>
</dbReference>
<dbReference type="WBParaSite" id="TMUE_2000009221.1">
    <property type="protein sequence ID" value="TMUE_2000009221.1"/>
    <property type="gene ID" value="WBGene00293662"/>
</dbReference>
<keyword evidence="8" id="KW-1185">Reference proteome</keyword>
<comment type="subcellular location">
    <subcellularLocation>
        <location evidence="1">Nucleus</location>
        <location evidence="1">Nucleolus</location>
    </subcellularLocation>
</comment>
<dbReference type="Pfam" id="PF04003">
    <property type="entry name" value="Utp12"/>
    <property type="match status" value="1"/>
</dbReference>
<dbReference type="SMART" id="SM00320">
    <property type="entry name" value="WD40"/>
    <property type="match status" value="12"/>
</dbReference>
<evidence type="ECO:0000259" key="7">
    <source>
        <dbReference type="Pfam" id="PF04003"/>
    </source>
</evidence>
<evidence type="ECO:0000256" key="2">
    <source>
        <dbReference type="ARBA" id="ARBA00010226"/>
    </source>
</evidence>
<evidence type="ECO:0000256" key="5">
    <source>
        <dbReference type="ARBA" id="ARBA00023242"/>
    </source>
</evidence>
<dbReference type="WBParaSite" id="TMUE_2000009221.2">
    <property type="protein sequence ID" value="TMUE_2000009221.2"/>
    <property type="gene ID" value="WBGene00293662"/>
</dbReference>
<dbReference type="PANTHER" id="PTHR19858">
    <property type="entry name" value="WD40 REPEAT PROTEIN"/>
    <property type="match status" value="1"/>
</dbReference>
<evidence type="ECO:0000313" key="8">
    <source>
        <dbReference type="Proteomes" id="UP000046395"/>
    </source>
</evidence>
<dbReference type="WBParaSite" id="TMUE_2000009221.6">
    <property type="protein sequence ID" value="TMUE_2000009221.6"/>
    <property type="gene ID" value="WBGene00293662"/>
</dbReference>
<dbReference type="GO" id="GO:0000462">
    <property type="term" value="P:maturation of SSU-rRNA from tricistronic rRNA transcript (SSU-rRNA, 5.8S rRNA, LSU-rRNA)"/>
    <property type="evidence" value="ECO:0007669"/>
    <property type="project" value="TreeGrafter"/>
</dbReference>
<dbReference type="InterPro" id="IPR001680">
    <property type="entry name" value="WD40_rpt"/>
</dbReference>
<evidence type="ECO:0000256" key="4">
    <source>
        <dbReference type="ARBA" id="ARBA00022737"/>
    </source>
</evidence>
<sequence>MRLDFKFHNLIGTVYRGGNLLFTNGGNCVLSPVGNKVTTYDLRNHRSETWPVETTSNIQVLAVEPSEAALLVIDECGDAFYLSLLSKTVLHRYTFNKPVSCAKFSPNGRYFAVCRDTDVEVFRTPGVHTLSYRPFYTEKVFNVAQDIITCIDWSPDSNSFIVGSKDLQTRICSLKPIGRIYGLSGHSYPIVSCGFLSPSYDVYTLDKSGMFVIWQCVESAMPAPEEHLKNDVSSDEEDDNVASNKLVKRNLSHCQKQRTFYKKGSKHRVFDSGEEPGTHVTSAFFHAASNLLVTGHSNGCFVLHELPDFVLIHSLSISEFPINSIAVNWTGEWIALGSSRLGQLLVWEWQSETYVMKQQGHFHNMACVGYSPNGALVATGGYDGKVKVWTVDSGFCFVTFDEHKGDITGVAWTQAGKSLLSSSLDGTVRAFDLKRYRNFRTFVAPEPAQFSCLSVDSNGEIVCAGGRDVFNVYIWSMSSGRLLDILSGHEAPVCGLSFCGSETVLASCSWDKRVIIWNVFDGKGGRDPLDCGSEVLDVKFSPSGDLVACCCLNCQILFFDWRTGTQVLTIEGRLDLDTARGEAEVTKETTSAMGKSFSTISFSPDGEYILAAGRSPVICLYHVQQEMILKKFRVTINRSIDCVDDHVDRRKLSEFGNLALVDDHENGAEMGVQISLPGFRANDPGVRTYKPEIYVSSVQFAPTGRAWAACSNEGLLIYSLDRRLTFDPYQLDIDVLPSRVQELLSQQEFGEALIMAVKLNQPSLMVECLEKTPAQQIDCVCNALPEVYAEKVLHFIGEDPLTSSVHLEFYLMWVRSLCLHHGLKMKLRMAKVSPAITKVLQSLKLRQKVLSRICDSNKYTLNYLLNVPRKMKATNGAGSSQDPEFDDLMDTDGFQSAV</sequence>
<evidence type="ECO:0000256" key="6">
    <source>
        <dbReference type="PROSITE-ProRule" id="PRU00221"/>
    </source>
</evidence>
<dbReference type="Pfam" id="PF00400">
    <property type="entry name" value="WD40"/>
    <property type="match status" value="6"/>
</dbReference>
<dbReference type="InterPro" id="IPR036322">
    <property type="entry name" value="WD40_repeat_dom_sf"/>
</dbReference>
<dbReference type="PANTHER" id="PTHR19858:SF0">
    <property type="entry name" value="PERIODIC TRYPTOPHAN PROTEIN 2 HOMOLOG"/>
    <property type="match status" value="1"/>
</dbReference>
<dbReference type="InterPro" id="IPR015943">
    <property type="entry name" value="WD40/YVTN_repeat-like_dom_sf"/>
</dbReference>
<dbReference type="SUPFAM" id="SSF50978">
    <property type="entry name" value="WD40 repeat-like"/>
    <property type="match status" value="1"/>
</dbReference>
<dbReference type="STRING" id="70415.A0A5S6QPD6"/>
<dbReference type="WBParaSite" id="TMUE_2000009221.5">
    <property type="protein sequence ID" value="TMUE_2000009221.5"/>
    <property type="gene ID" value="WBGene00293662"/>
</dbReference>
<keyword evidence="3 6" id="KW-0853">WD repeat</keyword>
<proteinExistence type="inferred from homology"/>
<dbReference type="Gene3D" id="2.130.10.10">
    <property type="entry name" value="YVTN repeat-like/Quinoprotein amine dehydrogenase"/>
    <property type="match status" value="3"/>
</dbReference>
<reference evidence="9" key="3">
    <citation type="submission" date="2019-12" db="UniProtKB">
        <authorList>
            <consortium name="WormBaseParasite"/>
        </authorList>
    </citation>
    <scope>IDENTIFICATION</scope>
</reference>
<evidence type="ECO:0000313" key="9">
    <source>
        <dbReference type="WBParaSite" id="TMUE_2000009221.1"/>
    </source>
</evidence>
<dbReference type="WBParaSite" id="TMUE_2000009221.4">
    <property type="protein sequence ID" value="TMUE_2000009221.4"/>
    <property type="gene ID" value="WBGene00293662"/>
</dbReference>
<dbReference type="InterPro" id="IPR007148">
    <property type="entry name" value="SSU_processome_Utp12"/>
</dbReference>
<feature type="repeat" description="WD" evidence="6">
    <location>
        <begin position="486"/>
        <end position="519"/>
    </location>
</feature>
<dbReference type="InterPro" id="IPR019775">
    <property type="entry name" value="WD40_repeat_CS"/>
</dbReference>
<evidence type="ECO:0000313" key="10">
    <source>
        <dbReference type="WBParaSite" id="TMUE_2000009221.2"/>
    </source>
</evidence>
<dbReference type="AlphaFoldDB" id="A0A5S6QPD6"/>
<dbReference type="GO" id="GO:0000028">
    <property type="term" value="P:ribosomal small subunit assembly"/>
    <property type="evidence" value="ECO:0007669"/>
    <property type="project" value="TreeGrafter"/>
</dbReference>
<reference evidence="8" key="1">
    <citation type="submission" date="2013-11" db="EMBL/GenBank/DDBJ databases">
        <authorList>
            <person name="Aslett M."/>
        </authorList>
    </citation>
    <scope>NUCLEOTIDE SEQUENCE [LARGE SCALE GENOMIC DNA]</scope>
    <source>
        <strain evidence="8">Edinburgh</strain>
    </source>
</reference>
<name>A0A5S6QPD6_TRIMR</name>
<dbReference type="WBParaSite" id="TMUE_2000009221.3">
    <property type="protein sequence ID" value="TMUE_2000009221.3"/>
    <property type="gene ID" value="WBGene00293662"/>
</dbReference>
<reference evidence="8" key="2">
    <citation type="submission" date="2014-03" db="EMBL/GenBank/DDBJ databases">
        <title>The whipworm genome and dual-species transcriptomics of an intimate host-pathogen interaction.</title>
        <authorList>
            <person name="Foth B.J."/>
            <person name="Tsai I.J."/>
            <person name="Reid A.J."/>
            <person name="Bancroft A.J."/>
            <person name="Nichol S."/>
            <person name="Tracey A."/>
            <person name="Holroyd N."/>
            <person name="Cotton J.A."/>
            <person name="Stanley E.J."/>
            <person name="Zarowiecki M."/>
            <person name="Liu J.Z."/>
            <person name="Huckvale T."/>
            <person name="Cooper P.J."/>
            <person name="Grencis R.K."/>
            <person name="Berriman M."/>
        </authorList>
    </citation>
    <scope>NUCLEOTIDE SEQUENCE [LARGE SCALE GENOMIC DNA]</scope>
    <source>
        <strain evidence="8">Edinburgh</strain>
    </source>
</reference>
<dbReference type="Proteomes" id="UP000046395">
    <property type="component" value="Unassembled WGS sequence"/>
</dbReference>
<keyword evidence="5" id="KW-0539">Nucleus</keyword>
<evidence type="ECO:0000256" key="1">
    <source>
        <dbReference type="ARBA" id="ARBA00004604"/>
    </source>
</evidence>
<accession>A0A5S6QPD6</accession>
<protein>
    <submittedName>
        <fullName evidence="9 10">WD_REPEATS_REGION domain-containing protein</fullName>
    </submittedName>
</protein>
<feature type="repeat" description="WD" evidence="6">
    <location>
        <begin position="400"/>
        <end position="441"/>
    </location>
</feature>
<dbReference type="SUPFAM" id="SSF50998">
    <property type="entry name" value="Quinoprotein alcohol dehydrogenase-like"/>
    <property type="match status" value="1"/>
</dbReference>
<dbReference type="CDD" id="cd00200">
    <property type="entry name" value="WD40"/>
    <property type="match status" value="1"/>
</dbReference>
<dbReference type="PROSITE" id="PS50294">
    <property type="entry name" value="WD_REPEATS_REGION"/>
    <property type="match status" value="3"/>
</dbReference>
<evidence type="ECO:0000256" key="3">
    <source>
        <dbReference type="ARBA" id="ARBA00022574"/>
    </source>
</evidence>
<organism evidence="8 9">
    <name type="scientific">Trichuris muris</name>
    <name type="common">Mouse whipworm</name>
    <dbReference type="NCBI Taxonomy" id="70415"/>
    <lineage>
        <taxon>Eukaryota</taxon>
        <taxon>Metazoa</taxon>
        <taxon>Ecdysozoa</taxon>
        <taxon>Nematoda</taxon>
        <taxon>Enoplea</taxon>
        <taxon>Dorylaimia</taxon>
        <taxon>Trichinellida</taxon>
        <taxon>Trichuridae</taxon>
        <taxon>Trichuris</taxon>
    </lineage>
</organism>
<dbReference type="InterPro" id="IPR027145">
    <property type="entry name" value="PWP2"/>
</dbReference>
<dbReference type="PROSITE" id="PS00678">
    <property type="entry name" value="WD_REPEATS_1"/>
    <property type="match status" value="1"/>
</dbReference>
<dbReference type="GO" id="GO:0034388">
    <property type="term" value="C:Pwp2p-containing subcomplex of 90S preribosome"/>
    <property type="evidence" value="ECO:0007669"/>
    <property type="project" value="TreeGrafter"/>
</dbReference>
<feature type="repeat" description="WD" evidence="6">
    <location>
        <begin position="358"/>
        <end position="399"/>
    </location>
</feature>
<dbReference type="InterPro" id="IPR011047">
    <property type="entry name" value="Quinoprotein_ADH-like_sf"/>
</dbReference>
<comment type="similarity">
    <text evidence="2">Belongs to the WD repeat PWP2 family.</text>
</comment>
<dbReference type="GO" id="GO:0032040">
    <property type="term" value="C:small-subunit processome"/>
    <property type="evidence" value="ECO:0007669"/>
    <property type="project" value="TreeGrafter"/>
</dbReference>